<dbReference type="GO" id="GO:1903461">
    <property type="term" value="P:Okazaki fragment processing involved in mitotic DNA replication"/>
    <property type="evidence" value="ECO:0007669"/>
    <property type="project" value="TreeGrafter"/>
</dbReference>
<dbReference type="RefSeq" id="XP_007708793.1">
    <property type="nucleotide sequence ID" value="XM_007710603.1"/>
</dbReference>
<evidence type="ECO:0000256" key="3">
    <source>
        <dbReference type="ARBA" id="ARBA00022741"/>
    </source>
</evidence>
<dbReference type="GO" id="GO:0005524">
    <property type="term" value="F:ATP binding"/>
    <property type="evidence" value="ECO:0007669"/>
    <property type="project" value="UniProtKB-KW"/>
</dbReference>
<comment type="similarity">
    <text evidence="1">Belongs to the ATP-dependent DNA ligase family.</text>
</comment>
<evidence type="ECO:0000256" key="5">
    <source>
        <dbReference type="SAM" id="MobiDB-lite"/>
    </source>
</evidence>
<dbReference type="HOGENOM" id="CLU_004299_3_0_1"/>
<evidence type="ECO:0000256" key="2">
    <source>
        <dbReference type="ARBA" id="ARBA00022598"/>
    </source>
</evidence>
<evidence type="ECO:0000256" key="1">
    <source>
        <dbReference type="ARBA" id="ARBA00007572"/>
    </source>
</evidence>
<evidence type="ECO:0000259" key="6">
    <source>
        <dbReference type="PROSITE" id="PS50160"/>
    </source>
</evidence>
<name>W6YGY1_COCC2</name>
<dbReference type="PANTHER" id="PTHR45674:SF12">
    <property type="entry name" value="ATP DEPENDENT DNA LIGASE DOMAIN-CONTAINING PROTEIN"/>
    <property type="match status" value="1"/>
</dbReference>
<dbReference type="Pfam" id="PF04675">
    <property type="entry name" value="DNA_ligase_A_N"/>
    <property type="match status" value="1"/>
</dbReference>
<feature type="region of interest" description="Disordered" evidence="5">
    <location>
        <begin position="695"/>
        <end position="769"/>
    </location>
</feature>
<feature type="domain" description="ATP-dependent DNA ligase family profile" evidence="6">
    <location>
        <begin position="385"/>
        <end position="537"/>
    </location>
</feature>
<dbReference type="GeneID" id="19152247"/>
<dbReference type="SUPFAM" id="SSF56091">
    <property type="entry name" value="DNA ligase/mRNA capping enzyme, catalytic domain"/>
    <property type="match status" value="1"/>
</dbReference>
<feature type="region of interest" description="Disordered" evidence="5">
    <location>
        <begin position="815"/>
        <end position="834"/>
    </location>
</feature>
<sequence length="883" mass="99165">MSLTFNAICSLLQDVENISTNGPRPPSKQEQEVIQQAVSEWFQNQRAAIDDPDTDGGAVLSILLPHQRKDRVYGLQAPLLAKKLARLLTFSHGQRTLFESWKTGTYGDLGAYVERAMKPWDGTFSSKPHITIKRVNCLLVQLAAGCRFSDEKTRRLRDPGFNIDNELKSIITRLESWEAKWLVRLLLRDYCTIELDERVVTRHYHFLLPELLAFQNDYEAAFDVLKGELSSYPAVPESWEEEPMRVEAAKRPKARVGVKIGRPTFLKAWSFSNCLKLVGDGVWAAEVKYDGEYSEIHVDLENENSNLRIFSKNGKDATADRTALHGTIRSALRIGQPDALFKKNCIVTGEMVVYSDKEKKILPFSKIRKYVTRSGSFKVTLNSSAVHQQEHLMIVFFDVLTIDDEPVLRHCLEDRRKILHKLIHAVPGRSMLSEWTLLDFKTGNGITDLKQTFARTLADRQEGLVLKPLQAPYLPLLSEQGHRQTGFFIKVKKDYLADMGSERDLGDFAVIGASFDAQAATKTTLKPLHWTHFYLGCCINRDVVLLTGAKPRFTVVASLSVEKCIPRSDAKYLNIQGYIRQTTLHEGGATTEFDMINLRDHYYYSRRMTVAFRSPLIVEILGGGFDRLPHASFEMLRHPRVTKIHHDRSWEDAVTMQDLERMAKEKFSVPDADKLDGHARDVALLVEKYARERKGSQDTAATECTTKKSQRMSPCLLQETPRSPPTEAESPVSSGGSEVQKMQFDTDTDIDTDASSSDGSADKSVQAKGIRASRELRSCKATLKKVSALAPDPQSLTAPEVASSTVSDTSLLSGVVTSKRRSLVEPISPPKIKRRKSRCPLQALDGNRQVSRLDLDLDMGKQSGCISGGEGTEDENRLSKEEE</sequence>
<keyword evidence="2" id="KW-0436">Ligase</keyword>
<dbReference type="GO" id="GO:0003677">
    <property type="term" value="F:DNA binding"/>
    <property type="evidence" value="ECO:0007669"/>
    <property type="project" value="InterPro"/>
</dbReference>
<dbReference type="InterPro" id="IPR012340">
    <property type="entry name" value="NA-bd_OB-fold"/>
</dbReference>
<dbReference type="InterPro" id="IPR036599">
    <property type="entry name" value="DNA_ligase_N_sf"/>
</dbReference>
<dbReference type="Gene3D" id="2.40.50.140">
    <property type="entry name" value="Nucleic acid-binding proteins"/>
    <property type="match status" value="1"/>
</dbReference>
<dbReference type="Gene3D" id="3.30.470.30">
    <property type="entry name" value="DNA ligase/mRNA capping enzyme"/>
    <property type="match status" value="1"/>
</dbReference>
<feature type="compositionally biased region" description="Basic and acidic residues" evidence="5">
    <location>
        <begin position="874"/>
        <end position="883"/>
    </location>
</feature>
<dbReference type="GO" id="GO:0003910">
    <property type="term" value="F:DNA ligase (ATP) activity"/>
    <property type="evidence" value="ECO:0007669"/>
    <property type="project" value="InterPro"/>
</dbReference>
<keyword evidence="4" id="KW-0067">ATP-binding</keyword>
<evidence type="ECO:0000313" key="8">
    <source>
        <dbReference type="Proteomes" id="UP000053841"/>
    </source>
</evidence>
<dbReference type="GO" id="GO:0005634">
    <property type="term" value="C:nucleus"/>
    <property type="evidence" value="ECO:0007669"/>
    <property type="project" value="TreeGrafter"/>
</dbReference>
<dbReference type="KEGG" id="bze:COCCADRAFT_86870"/>
<organism evidence="7 8">
    <name type="scientific">Cochliobolus carbonum (strain 26-R-13)</name>
    <name type="common">Maize leaf spot fungus</name>
    <name type="synonym">Bipolaris zeicola</name>
    <dbReference type="NCBI Taxonomy" id="930089"/>
    <lineage>
        <taxon>Eukaryota</taxon>
        <taxon>Fungi</taxon>
        <taxon>Dikarya</taxon>
        <taxon>Ascomycota</taxon>
        <taxon>Pezizomycotina</taxon>
        <taxon>Dothideomycetes</taxon>
        <taxon>Pleosporomycetidae</taxon>
        <taxon>Pleosporales</taxon>
        <taxon>Pleosporineae</taxon>
        <taxon>Pleosporaceae</taxon>
        <taxon>Bipolaris</taxon>
    </lineage>
</organism>
<dbReference type="GO" id="GO:0006310">
    <property type="term" value="P:DNA recombination"/>
    <property type="evidence" value="ECO:0007669"/>
    <property type="project" value="InterPro"/>
</dbReference>
<dbReference type="PROSITE" id="PS50160">
    <property type="entry name" value="DNA_LIGASE_A3"/>
    <property type="match status" value="1"/>
</dbReference>
<dbReference type="PANTHER" id="PTHR45674">
    <property type="entry name" value="DNA LIGASE 1/3 FAMILY MEMBER"/>
    <property type="match status" value="1"/>
</dbReference>
<evidence type="ECO:0000313" key="7">
    <source>
        <dbReference type="EMBL" id="EUC36963.1"/>
    </source>
</evidence>
<keyword evidence="3" id="KW-0547">Nucleotide-binding</keyword>
<dbReference type="STRING" id="930089.W6YGY1"/>
<dbReference type="Gene3D" id="1.10.3260.10">
    <property type="entry name" value="DNA ligase, ATP-dependent, N-terminal domain"/>
    <property type="match status" value="1"/>
</dbReference>
<proteinExistence type="inferred from homology"/>
<dbReference type="InterPro" id="IPR050191">
    <property type="entry name" value="ATP-dep_DNA_ligase"/>
</dbReference>
<evidence type="ECO:0000256" key="4">
    <source>
        <dbReference type="ARBA" id="ARBA00022840"/>
    </source>
</evidence>
<dbReference type="eggNOG" id="KOG0967">
    <property type="taxonomic scope" value="Eukaryota"/>
</dbReference>
<dbReference type="Pfam" id="PF01068">
    <property type="entry name" value="DNA_ligase_A_M"/>
    <property type="match status" value="1"/>
</dbReference>
<dbReference type="OrthoDB" id="2160351at2759"/>
<reference evidence="7 8" key="1">
    <citation type="journal article" date="2013" name="PLoS Genet.">
        <title>Comparative genome structure, secondary metabolite, and effector coding capacity across Cochliobolus pathogens.</title>
        <authorList>
            <person name="Condon B.J."/>
            <person name="Leng Y."/>
            <person name="Wu D."/>
            <person name="Bushley K.E."/>
            <person name="Ohm R.A."/>
            <person name="Otillar R."/>
            <person name="Martin J."/>
            <person name="Schackwitz W."/>
            <person name="Grimwood J."/>
            <person name="MohdZainudin N."/>
            <person name="Xue C."/>
            <person name="Wang R."/>
            <person name="Manning V.A."/>
            <person name="Dhillon B."/>
            <person name="Tu Z.J."/>
            <person name="Steffenson B.J."/>
            <person name="Salamov A."/>
            <person name="Sun H."/>
            <person name="Lowry S."/>
            <person name="LaButti K."/>
            <person name="Han J."/>
            <person name="Copeland A."/>
            <person name="Lindquist E."/>
            <person name="Barry K."/>
            <person name="Schmutz J."/>
            <person name="Baker S.E."/>
            <person name="Ciuffetti L.M."/>
            <person name="Grigoriev I.V."/>
            <person name="Zhong S."/>
            <person name="Turgeon B.G."/>
        </authorList>
    </citation>
    <scope>NUCLEOTIDE SEQUENCE [LARGE SCALE GENOMIC DNA]</scope>
    <source>
        <strain evidence="7 8">26-R-13</strain>
    </source>
</reference>
<dbReference type="EMBL" id="KI964556">
    <property type="protein sequence ID" value="EUC36963.1"/>
    <property type="molecule type" value="Genomic_DNA"/>
</dbReference>
<dbReference type="GO" id="GO:0005739">
    <property type="term" value="C:mitochondrion"/>
    <property type="evidence" value="ECO:0007669"/>
    <property type="project" value="TreeGrafter"/>
</dbReference>
<dbReference type="Proteomes" id="UP000053841">
    <property type="component" value="Unassembled WGS sequence"/>
</dbReference>
<protein>
    <recommendedName>
        <fullName evidence="6">ATP-dependent DNA ligase family profile domain-containing protein</fullName>
    </recommendedName>
</protein>
<accession>W6YGY1</accession>
<gene>
    <name evidence="7" type="ORF">COCCADRAFT_86870</name>
</gene>
<dbReference type="GO" id="GO:0006281">
    <property type="term" value="P:DNA repair"/>
    <property type="evidence" value="ECO:0007669"/>
    <property type="project" value="InterPro"/>
</dbReference>
<dbReference type="InterPro" id="IPR012310">
    <property type="entry name" value="DNA_ligase_ATP-dep_cent"/>
</dbReference>
<feature type="compositionally biased region" description="Low complexity" evidence="5">
    <location>
        <begin position="753"/>
        <end position="764"/>
    </location>
</feature>
<dbReference type="CDD" id="cd08039">
    <property type="entry name" value="Adenylation_DNA_ligase_Fungal"/>
    <property type="match status" value="1"/>
</dbReference>
<keyword evidence="8" id="KW-1185">Reference proteome</keyword>
<dbReference type="InterPro" id="IPR012308">
    <property type="entry name" value="DNA_ligase_ATP-dep_N"/>
</dbReference>
<dbReference type="AlphaFoldDB" id="W6YGY1"/>
<feature type="region of interest" description="Disordered" evidence="5">
    <location>
        <begin position="854"/>
        <end position="883"/>
    </location>
</feature>